<dbReference type="RefSeq" id="WP_211320621.1">
    <property type="nucleotide sequence ID" value="NZ_JBHUHB010000001.1"/>
</dbReference>
<feature type="transmembrane region" description="Helical" evidence="1">
    <location>
        <begin position="7"/>
        <end position="25"/>
    </location>
</feature>
<dbReference type="EMBL" id="QJJQ01000005">
    <property type="protein sequence ID" value="PXW87574.1"/>
    <property type="molecule type" value="Genomic_DNA"/>
</dbReference>
<evidence type="ECO:0000313" key="3">
    <source>
        <dbReference type="Proteomes" id="UP000247978"/>
    </source>
</evidence>
<keyword evidence="1" id="KW-1133">Transmembrane helix</keyword>
<evidence type="ECO:0000313" key="2">
    <source>
        <dbReference type="EMBL" id="PXW87574.1"/>
    </source>
</evidence>
<comment type="caution">
    <text evidence="2">The sequence shown here is derived from an EMBL/GenBank/DDBJ whole genome shotgun (WGS) entry which is preliminary data.</text>
</comment>
<dbReference type="AlphaFoldDB" id="A0A2V3W2Z9"/>
<gene>
    <name evidence="2" type="ORF">DFR56_105221</name>
</gene>
<name>A0A2V3W2Z9_9BACI</name>
<reference evidence="2 3" key="1">
    <citation type="submission" date="2018-05" db="EMBL/GenBank/DDBJ databases">
        <title>Genomic Encyclopedia of Type Strains, Phase IV (KMG-IV): sequencing the most valuable type-strain genomes for metagenomic binning, comparative biology and taxonomic classification.</title>
        <authorList>
            <person name="Goeker M."/>
        </authorList>
    </citation>
    <scope>NUCLEOTIDE SEQUENCE [LARGE SCALE GENOMIC DNA]</scope>
    <source>
        <strain evidence="2 3">DSM 28556</strain>
    </source>
</reference>
<proteinExistence type="predicted"/>
<dbReference type="Proteomes" id="UP000247978">
    <property type="component" value="Unassembled WGS sequence"/>
</dbReference>
<accession>A0A2V3W2Z9</accession>
<keyword evidence="1" id="KW-0812">Transmembrane</keyword>
<protein>
    <submittedName>
        <fullName evidence="2">Uncharacterized protein</fullName>
    </submittedName>
</protein>
<sequence length="109" mass="12447">MFHIKKVILFMIVGFVFLCLISLIIPKETTPPNDARVILEHTSETYIAPSCFEQADATNFLQEGKLEEAEELSYQAHDDCTKKAFQSEKDSLFMSTLKSIGLIKTKWDE</sequence>
<evidence type="ECO:0000256" key="1">
    <source>
        <dbReference type="SAM" id="Phobius"/>
    </source>
</evidence>
<organism evidence="2 3">
    <name type="scientific">Pseudogracilibacillus auburnensis</name>
    <dbReference type="NCBI Taxonomy" id="1494959"/>
    <lineage>
        <taxon>Bacteria</taxon>
        <taxon>Bacillati</taxon>
        <taxon>Bacillota</taxon>
        <taxon>Bacilli</taxon>
        <taxon>Bacillales</taxon>
        <taxon>Bacillaceae</taxon>
        <taxon>Pseudogracilibacillus</taxon>
    </lineage>
</organism>
<keyword evidence="3" id="KW-1185">Reference proteome</keyword>
<keyword evidence="1" id="KW-0472">Membrane</keyword>